<dbReference type="Proteomes" id="UP000018550">
    <property type="component" value="Chromosome"/>
</dbReference>
<dbReference type="OrthoDB" id="9804366at2"/>
<dbReference type="InterPro" id="IPR000192">
    <property type="entry name" value="Aminotrans_V_dom"/>
</dbReference>
<comment type="similarity">
    <text evidence="2">Belongs to the class-V pyridoxal-phosphate-dependent aminotransferase family. Csd subfamily.</text>
</comment>
<gene>
    <name evidence="8" type="primary">sufS</name>
    <name evidence="8" type="ORF">SAPIS_v1c07820</name>
</gene>
<evidence type="ECO:0000313" key="8">
    <source>
        <dbReference type="EMBL" id="AHB36627.1"/>
    </source>
</evidence>
<dbReference type="AlphaFoldDB" id="V5RIV7"/>
<accession>V5RIV7</accession>
<evidence type="ECO:0000256" key="1">
    <source>
        <dbReference type="ARBA" id="ARBA00001933"/>
    </source>
</evidence>
<dbReference type="InterPro" id="IPR020578">
    <property type="entry name" value="Aminotrans_V_PyrdxlP_BS"/>
</dbReference>
<evidence type="ECO:0000256" key="4">
    <source>
        <dbReference type="ARBA" id="ARBA00022898"/>
    </source>
</evidence>
<dbReference type="InterPro" id="IPR015421">
    <property type="entry name" value="PyrdxlP-dep_Trfase_major"/>
</dbReference>
<dbReference type="HOGENOM" id="CLU_003433_2_5_14"/>
<dbReference type="InterPro" id="IPR015424">
    <property type="entry name" value="PyrdxlP-dep_Trfase"/>
</dbReference>
<dbReference type="PIRSF" id="PIRSF005572">
    <property type="entry name" value="NifS"/>
    <property type="match status" value="1"/>
</dbReference>
<evidence type="ECO:0000313" key="9">
    <source>
        <dbReference type="Proteomes" id="UP000018550"/>
    </source>
</evidence>
<dbReference type="RefSeq" id="WP_023789905.1">
    <property type="nucleotide sequence ID" value="NC_022998.1"/>
</dbReference>
<dbReference type="Gene3D" id="3.40.640.10">
    <property type="entry name" value="Type I PLP-dependent aspartate aminotransferase-like (Major domain)"/>
    <property type="match status" value="1"/>
</dbReference>
<sequence length="404" mass="45776">MDYKSYFPYFKYNPDEIYFESAATSLKLEQVIKAEAEYNEKIAANTHNDLFDNAYKANVILDTTRKMTAKFIGAKNHNEVIFTSGATHSLNQICFGLKTYLKKDDEVVLTILEHSSNLLPWKVLEEEIGIKIKYLDLNDNGSIDLNKIDNTINKKTKIVSFASVSNTVGASNDVQSIANAIKNINNDIIIVVDIAQSVLHTRTNVEEWNVDFVAFSSHKMFGPFGLGILWGKKEKLDILKPLIYGGGNNVNITLTEYKLAQIPQKFEAGTLNLSAIYGFLEALKFIDKISIEKIQEYEEGLKRYLVDELSKIDVSKFEFYNLKNPQPIVLFNMIGVSSQDFGAFLNKKYKISVRVGKHCARLSHLKTGALTTIRASFSIYNTRNDIDIFIKALLDCENWVNELI</sequence>
<name>V5RIV7_SPIAP</name>
<reference evidence="8 9" key="1">
    <citation type="journal article" date="2014" name="Genome Announc.">
        <title>Complete Genome Sequence of Spiroplasma apis B31T (ATCC 33834), a Bacterium Associated with May Disease of Honeybees (Apis mellifera).</title>
        <authorList>
            <person name="Ku C."/>
            <person name="Lo W.S."/>
            <person name="Chen L.L."/>
            <person name="Kuo C.H."/>
        </authorList>
    </citation>
    <scope>NUCLEOTIDE SEQUENCE [LARGE SCALE GENOMIC DNA]</scope>
    <source>
        <strain evidence="8">B31</strain>
    </source>
</reference>
<dbReference type="STRING" id="1276258.SAPIS_v1c07820"/>
<keyword evidence="9" id="KW-1185">Reference proteome</keyword>
<dbReference type="PANTHER" id="PTHR43586:SF8">
    <property type="entry name" value="CYSTEINE DESULFURASE 1, CHLOROPLASTIC"/>
    <property type="match status" value="1"/>
</dbReference>
<protein>
    <recommendedName>
        <fullName evidence="3">cysteine desulfurase</fullName>
        <ecNumber evidence="3">2.8.1.7</ecNumber>
    </recommendedName>
</protein>
<comment type="cofactor">
    <cofactor evidence="1 6">
        <name>pyridoxal 5'-phosphate</name>
        <dbReference type="ChEBI" id="CHEBI:597326"/>
    </cofactor>
</comment>
<feature type="domain" description="Aminotransferase class V" evidence="7">
    <location>
        <begin position="17"/>
        <end position="389"/>
    </location>
</feature>
<dbReference type="GO" id="GO:0031071">
    <property type="term" value="F:cysteine desulfurase activity"/>
    <property type="evidence" value="ECO:0007669"/>
    <property type="project" value="UniProtKB-EC"/>
</dbReference>
<proteinExistence type="inferred from homology"/>
<dbReference type="Pfam" id="PF00266">
    <property type="entry name" value="Aminotran_5"/>
    <property type="match status" value="1"/>
</dbReference>
<dbReference type="PROSITE" id="PS00595">
    <property type="entry name" value="AA_TRANSFER_CLASS_5"/>
    <property type="match status" value="1"/>
</dbReference>
<dbReference type="InterPro" id="IPR016454">
    <property type="entry name" value="Cysteine_dSase"/>
</dbReference>
<organism evidence="8 9">
    <name type="scientific">Spiroplasma apis B31</name>
    <dbReference type="NCBI Taxonomy" id="1276258"/>
    <lineage>
        <taxon>Bacteria</taxon>
        <taxon>Bacillati</taxon>
        <taxon>Mycoplasmatota</taxon>
        <taxon>Mollicutes</taxon>
        <taxon>Entomoplasmatales</taxon>
        <taxon>Spiroplasmataceae</taxon>
        <taxon>Spiroplasma</taxon>
    </lineage>
</organism>
<evidence type="ECO:0000256" key="5">
    <source>
        <dbReference type="ARBA" id="ARBA00050776"/>
    </source>
</evidence>
<evidence type="ECO:0000256" key="3">
    <source>
        <dbReference type="ARBA" id="ARBA00012239"/>
    </source>
</evidence>
<dbReference type="EMBL" id="CP006682">
    <property type="protein sequence ID" value="AHB36627.1"/>
    <property type="molecule type" value="Genomic_DNA"/>
</dbReference>
<dbReference type="EC" id="2.8.1.7" evidence="3"/>
<dbReference type="InterPro" id="IPR015422">
    <property type="entry name" value="PyrdxlP-dep_Trfase_small"/>
</dbReference>
<evidence type="ECO:0000259" key="7">
    <source>
        <dbReference type="Pfam" id="PF00266"/>
    </source>
</evidence>
<dbReference type="PANTHER" id="PTHR43586">
    <property type="entry name" value="CYSTEINE DESULFURASE"/>
    <property type="match status" value="1"/>
</dbReference>
<dbReference type="SUPFAM" id="SSF53383">
    <property type="entry name" value="PLP-dependent transferases"/>
    <property type="match status" value="1"/>
</dbReference>
<evidence type="ECO:0000256" key="6">
    <source>
        <dbReference type="RuleBase" id="RU004504"/>
    </source>
</evidence>
<dbReference type="KEGG" id="sapi:SAPIS_v1c07820"/>
<dbReference type="eggNOG" id="COG0520">
    <property type="taxonomic scope" value="Bacteria"/>
</dbReference>
<comment type="catalytic activity">
    <reaction evidence="5">
        <text>(sulfur carrier)-H + L-cysteine = (sulfur carrier)-SH + L-alanine</text>
        <dbReference type="Rhea" id="RHEA:43892"/>
        <dbReference type="Rhea" id="RHEA-COMP:14737"/>
        <dbReference type="Rhea" id="RHEA-COMP:14739"/>
        <dbReference type="ChEBI" id="CHEBI:29917"/>
        <dbReference type="ChEBI" id="CHEBI:35235"/>
        <dbReference type="ChEBI" id="CHEBI:57972"/>
        <dbReference type="ChEBI" id="CHEBI:64428"/>
        <dbReference type="EC" id="2.8.1.7"/>
    </reaction>
</comment>
<dbReference type="PATRIC" id="fig|1276258.3.peg.804"/>
<keyword evidence="4" id="KW-0663">Pyridoxal phosphate</keyword>
<dbReference type="Gene3D" id="3.90.1150.10">
    <property type="entry name" value="Aspartate Aminotransferase, domain 1"/>
    <property type="match status" value="1"/>
</dbReference>
<evidence type="ECO:0000256" key="2">
    <source>
        <dbReference type="ARBA" id="ARBA00010447"/>
    </source>
</evidence>